<organism evidence="1 2">
    <name type="scientific">Nostoc commune NIES-4072</name>
    <dbReference type="NCBI Taxonomy" id="2005467"/>
    <lineage>
        <taxon>Bacteria</taxon>
        <taxon>Bacillati</taxon>
        <taxon>Cyanobacteriota</taxon>
        <taxon>Cyanophyceae</taxon>
        <taxon>Nostocales</taxon>
        <taxon>Nostocaceae</taxon>
        <taxon>Nostoc</taxon>
    </lineage>
</organism>
<dbReference type="RefSeq" id="WP_109013571.1">
    <property type="nucleotide sequence ID" value="NZ_BDUD01000010.1"/>
</dbReference>
<name>A0A2R5FY88_NOSCO</name>
<keyword evidence="2" id="KW-1185">Reference proteome</keyword>
<proteinExistence type="predicted"/>
<sequence length="121" mass="13827">MGKAQRRKKVARSGNAITEETIKMAGAVQPKDEALPPAIVWGVQLENIHDYTELFIRSVHFINRGFNPAKYLFTTEQFDRVLQSLIDQKNLVFRDGGYYLHPDIQQMVDEESGKTFSPKLS</sequence>
<reference evidence="1 2" key="1">
    <citation type="submission" date="2017-06" db="EMBL/GenBank/DDBJ databases">
        <title>Genome sequencing of cyanobaciteial culture collection at National Institute for Environmental Studies (NIES).</title>
        <authorList>
            <person name="Hirose Y."/>
            <person name="Shimura Y."/>
            <person name="Fujisawa T."/>
            <person name="Nakamura Y."/>
            <person name="Kawachi M."/>
        </authorList>
    </citation>
    <scope>NUCLEOTIDE SEQUENCE [LARGE SCALE GENOMIC DNA]</scope>
    <source>
        <strain evidence="1 2">NIES-4072</strain>
    </source>
</reference>
<gene>
    <name evidence="1" type="ORF">NIES4072_74380</name>
</gene>
<evidence type="ECO:0000313" key="1">
    <source>
        <dbReference type="EMBL" id="GBG23726.1"/>
    </source>
</evidence>
<evidence type="ECO:0000313" key="2">
    <source>
        <dbReference type="Proteomes" id="UP000245124"/>
    </source>
</evidence>
<accession>A0A2R5FY88</accession>
<dbReference type="EMBL" id="BDUD01000010">
    <property type="protein sequence ID" value="GBG23726.1"/>
    <property type="molecule type" value="Genomic_DNA"/>
</dbReference>
<comment type="caution">
    <text evidence="1">The sequence shown here is derived from an EMBL/GenBank/DDBJ whole genome shotgun (WGS) entry which is preliminary data.</text>
</comment>
<dbReference type="Proteomes" id="UP000245124">
    <property type="component" value="Unassembled WGS sequence"/>
</dbReference>
<dbReference type="AlphaFoldDB" id="A0A2R5FY88"/>
<protein>
    <submittedName>
        <fullName evidence="1">Uncharacterized protein</fullName>
    </submittedName>
</protein>